<feature type="compositionally biased region" description="Basic and acidic residues" evidence="1">
    <location>
        <begin position="75"/>
        <end position="84"/>
    </location>
</feature>
<organism evidence="2 3">
    <name type="scientific">Pleurodeles waltl</name>
    <name type="common">Iberian ribbed newt</name>
    <dbReference type="NCBI Taxonomy" id="8319"/>
    <lineage>
        <taxon>Eukaryota</taxon>
        <taxon>Metazoa</taxon>
        <taxon>Chordata</taxon>
        <taxon>Craniata</taxon>
        <taxon>Vertebrata</taxon>
        <taxon>Euteleostomi</taxon>
        <taxon>Amphibia</taxon>
        <taxon>Batrachia</taxon>
        <taxon>Caudata</taxon>
        <taxon>Salamandroidea</taxon>
        <taxon>Salamandridae</taxon>
        <taxon>Pleurodelinae</taxon>
        <taxon>Pleurodeles</taxon>
    </lineage>
</organism>
<evidence type="ECO:0000313" key="2">
    <source>
        <dbReference type="EMBL" id="KAJ1162679.1"/>
    </source>
</evidence>
<dbReference type="Proteomes" id="UP001066276">
    <property type="component" value="Chromosome 4_2"/>
</dbReference>
<comment type="caution">
    <text evidence="2">The sequence shown here is derived from an EMBL/GenBank/DDBJ whole genome shotgun (WGS) entry which is preliminary data.</text>
</comment>
<dbReference type="EMBL" id="JANPWB010000008">
    <property type="protein sequence ID" value="KAJ1162679.1"/>
    <property type="molecule type" value="Genomic_DNA"/>
</dbReference>
<proteinExistence type="predicted"/>
<reference evidence="2" key="1">
    <citation type="journal article" date="2022" name="bioRxiv">
        <title>Sequencing and chromosome-scale assembly of the giantPleurodeles waltlgenome.</title>
        <authorList>
            <person name="Brown T."/>
            <person name="Elewa A."/>
            <person name="Iarovenko S."/>
            <person name="Subramanian E."/>
            <person name="Araus A.J."/>
            <person name="Petzold A."/>
            <person name="Susuki M."/>
            <person name="Suzuki K.-i.T."/>
            <person name="Hayashi T."/>
            <person name="Toyoda A."/>
            <person name="Oliveira C."/>
            <person name="Osipova E."/>
            <person name="Leigh N.D."/>
            <person name="Simon A."/>
            <person name="Yun M.H."/>
        </authorList>
    </citation>
    <scope>NUCLEOTIDE SEQUENCE</scope>
    <source>
        <strain evidence="2">20211129_DDA</strain>
        <tissue evidence="2">Liver</tissue>
    </source>
</reference>
<evidence type="ECO:0000313" key="3">
    <source>
        <dbReference type="Proteomes" id="UP001066276"/>
    </source>
</evidence>
<gene>
    <name evidence="2" type="ORF">NDU88_003146</name>
</gene>
<accession>A0AAV7SFN4</accession>
<sequence>MDSVGAQGVRRRGPWRSGPLQDGWPFYPPPSYPEDCCGALPEEDLGVHSGVAPQSTVLWAERSRAATHASQQHIKSNEARRDVEAGAPDPIRKQRGGGR</sequence>
<dbReference type="AlphaFoldDB" id="A0AAV7SFN4"/>
<evidence type="ECO:0000256" key="1">
    <source>
        <dbReference type="SAM" id="MobiDB-lite"/>
    </source>
</evidence>
<feature type="region of interest" description="Disordered" evidence="1">
    <location>
        <begin position="1"/>
        <end position="27"/>
    </location>
</feature>
<feature type="region of interest" description="Disordered" evidence="1">
    <location>
        <begin position="63"/>
        <end position="99"/>
    </location>
</feature>
<name>A0AAV7SFN4_PLEWA</name>
<keyword evidence="3" id="KW-1185">Reference proteome</keyword>
<protein>
    <submittedName>
        <fullName evidence="2">Uncharacterized protein</fullName>
    </submittedName>
</protein>